<evidence type="ECO:0000313" key="10">
    <source>
        <dbReference type="Proteomes" id="UP000541636"/>
    </source>
</evidence>
<dbReference type="InterPro" id="IPR000623">
    <property type="entry name" value="Shikimate_kinase/TSH1"/>
</dbReference>
<comment type="caution">
    <text evidence="7">Lacks conserved residue(s) required for the propagation of feature annotation.</text>
</comment>
<dbReference type="InterPro" id="IPR003593">
    <property type="entry name" value="AAA+_ATPase"/>
</dbReference>
<comment type="subunit">
    <text evidence="7">Monomer.</text>
</comment>
<evidence type="ECO:0000313" key="9">
    <source>
        <dbReference type="EMBL" id="NKZ38144.1"/>
    </source>
</evidence>
<keyword evidence="1 7" id="KW-0028">Amino-acid biosynthesis</keyword>
<keyword evidence="3 7" id="KW-0547">Nucleotide-binding</keyword>
<organism evidence="9 10">
    <name type="scientific">Oleiagrimonas citrea</name>
    <dbReference type="NCBI Taxonomy" id="1665687"/>
    <lineage>
        <taxon>Bacteria</taxon>
        <taxon>Pseudomonadati</taxon>
        <taxon>Pseudomonadota</taxon>
        <taxon>Gammaproteobacteria</taxon>
        <taxon>Lysobacterales</taxon>
        <taxon>Rhodanobacteraceae</taxon>
        <taxon>Oleiagrimonas</taxon>
    </lineage>
</organism>
<dbReference type="GO" id="GO:0009423">
    <property type="term" value="P:chorismate biosynthetic process"/>
    <property type="evidence" value="ECO:0007669"/>
    <property type="project" value="UniProtKB-UniRule"/>
</dbReference>
<dbReference type="SMART" id="SM00382">
    <property type="entry name" value="AAA"/>
    <property type="match status" value="1"/>
</dbReference>
<dbReference type="InterPro" id="IPR031322">
    <property type="entry name" value="Shikimate/glucono_kinase"/>
</dbReference>
<sequence>MNPSSNLFLIGPSGAGKTSIGRRLADHYGLPFLDLDREIEEHTGVDVSTIFEIEGEAGFRHREAIILDECSRRTGVVLATGAGAILSAESREHLRRRGFVIWLQASVDQQLKRLQYDRARPLLAGVDRLQRLQDMAERRNPLYAEIAELAIPGHNERVQRAFTRCRTRIDEHWQRLQPLPT</sequence>
<keyword evidence="2 7" id="KW-0808">Transferase</keyword>
<keyword evidence="7" id="KW-0460">Magnesium</keyword>
<evidence type="ECO:0000256" key="1">
    <source>
        <dbReference type="ARBA" id="ARBA00022605"/>
    </source>
</evidence>
<dbReference type="Proteomes" id="UP000541636">
    <property type="component" value="Unassembled WGS sequence"/>
</dbReference>
<dbReference type="RefSeq" id="WP_168608563.1">
    <property type="nucleotide sequence ID" value="NZ_JAAZQD010000002.1"/>
</dbReference>
<gene>
    <name evidence="7" type="primary">aroK</name>
    <name evidence="9" type="ORF">HF690_04150</name>
</gene>
<keyword evidence="4 7" id="KW-0418">Kinase</keyword>
<keyword evidence="6 7" id="KW-0057">Aromatic amino acid biosynthesis</keyword>
<dbReference type="GO" id="GO:0008652">
    <property type="term" value="P:amino acid biosynthetic process"/>
    <property type="evidence" value="ECO:0007669"/>
    <property type="project" value="UniProtKB-KW"/>
</dbReference>
<dbReference type="GO" id="GO:0000287">
    <property type="term" value="F:magnesium ion binding"/>
    <property type="evidence" value="ECO:0007669"/>
    <property type="project" value="UniProtKB-UniRule"/>
</dbReference>
<dbReference type="GO" id="GO:0005524">
    <property type="term" value="F:ATP binding"/>
    <property type="evidence" value="ECO:0007669"/>
    <property type="project" value="UniProtKB-UniRule"/>
</dbReference>
<feature type="binding site" evidence="7">
    <location>
        <position position="120"/>
    </location>
    <ligand>
        <name>ATP</name>
        <dbReference type="ChEBI" id="CHEBI:30616"/>
    </ligand>
</feature>
<dbReference type="UniPathway" id="UPA00053">
    <property type="reaction ID" value="UER00088"/>
</dbReference>
<comment type="pathway">
    <text evidence="7">Metabolic intermediate biosynthesis; chorismate biosynthesis; chorismate from D-erythrose 4-phosphate and phosphoenolpyruvate: step 5/7.</text>
</comment>
<name>A0A846ZIW8_9GAMM</name>
<evidence type="ECO:0000256" key="2">
    <source>
        <dbReference type="ARBA" id="ARBA00022679"/>
    </source>
</evidence>
<dbReference type="GO" id="GO:0009073">
    <property type="term" value="P:aromatic amino acid family biosynthetic process"/>
    <property type="evidence" value="ECO:0007669"/>
    <property type="project" value="UniProtKB-KW"/>
</dbReference>
<comment type="caution">
    <text evidence="9">The sequence shown here is derived from an EMBL/GenBank/DDBJ whole genome shotgun (WGS) entry which is preliminary data.</text>
</comment>
<dbReference type="EMBL" id="JAAZQD010000002">
    <property type="protein sequence ID" value="NKZ38144.1"/>
    <property type="molecule type" value="Genomic_DNA"/>
</dbReference>
<evidence type="ECO:0000256" key="5">
    <source>
        <dbReference type="ARBA" id="ARBA00022840"/>
    </source>
</evidence>
<evidence type="ECO:0000256" key="3">
    <source>
        <dbReference type="ARBA" id="ARBA00022741"/>
    </source>
</evidence>
<dbReference type="Gene3D" id="3.40.50.300">
    <property type="entry name" value="P-loop containing nucleotide triphosphate hydrolases"/>
    <property type="match status" value="1"/>
</dbReference>
<comment type="function">
    <text evidence="7">Catalyzes the specific phosphorylation of the 3-hydroxyl group of shikimic acid using ATP as a cosubstrate.</text>
</comment>
<keyword evidence="7" id="KW-0963">Cytoplasm</keyword>
<dbReference type="AlphaFoldDB" id="A0A846ZIW8"/>
<feature type="binding site" evidence="7">
    <location>
        <begin position="14"/>
        <end position="19"/>
    </location>
    <ligand>
        <name>ATP</name>
        <dbReference type="ChEBI" id="CHEBI:30616"/>
    </ligand>
</feature>
<dbReference type="EC" id="2.7.1.71" evidence="7"/>
<keyword evidence="10" id="KW-1185">Reference proteome</keyword>
<keyword evidence="7" id="KW-0479">Metal-binding</keyword>
<dbReference type="GO" id="GO:0005829">
    <property type="term" value="C:cytosol"/>
    <property type="evidence" value="ECO:0007669"/>
    <property type="project" value="TreeGrafter"/>
</dbReference>
<keyword evidence="5 7" id="KW-0067">ATP-binding</keyword>
<comment type="catalytic activity">
    <reaction evidence="7">
        <text>shikimate + ATP = 3-phosphoshikimate + ADP + H(+)</text>
        <dbReference type="Rhea" id="RHEA:13121"/>
        <dbReference type="ChEBI" id="CHEBI:15378"/>
        <dbReference type="ChEBI" id="CHEBI:30616"/>
        <dbReference type="ChEBI" id="CHEBI:36208"/>
        <dbReference type="ChEBI" id="CHEBI:145989"/>
        <dbReference type="ChEBI" id="CHEBI:456216"/>
        <dbReference type="EC" id="2.7.1.71"/>
    </reaction>
</comment>
<dbReference type="CDD" id="cd00464">
    <property type="entry name" value="SK"/>
    <property type="match status" value="1"/>
</dbReference>
<dbReference type="InterPro" id="IPR027417">
    <property type="entry name" value="P-loop_NTPase"/>
</dbReference>
<reference evidence="9 10" key="1">
    <citation type="journal article" date="2017" name="Int. J. Syst. Evol. Microbiol.">
        <title>Oleiagrimonas citrea sp. nov., a marine bacterium isolated from tidal flat sediment and emended description of the genus Oleiagrimonas Fang et al. 2015 and Oleiagrimonas soli.</title>
        <authorList>
            <person name="Yang S.H."/>
            <person name="Seo H.S."/>
            <person name="Seong C.N."/>
            <person name="Kwon K.K."/>
        </authorList>
    </citation>
    <scope>NUCLEOTIDE SEQUENCE [LARGE SCALE GENOMIC DNA]</scope>
    <source>
        <strain evidence="9 10">MEBiC09124</strain>
    </source>
</reference>
<evidence type="ECO:0000256" key="4">
    <source>
        <dbReference type="ARBA" id="ARBA00022777"/>
    </source>
</evidence>
<dbReference type="HAMAP" id="MF_00109">
    <property type="entry name" value="Shikimate_kinase"/>
    <property type="match status" value="1"/>
</dbReference>
<dbReference type="Pfam" id="PF01202">
    <property type="entry name" value="SKI"/>
    <property type="match status" value="1"/>
</dbReference>
<dbReference type="SUPFAM" id="SSF52540">
    <property type="entry name" value="P-loop containing nucleoside triphosphate hydrolases"/>
    <property type="match status" value="1"/>
</dbReference>
<evidence type="ECO:0000256" key="7">
    <source>
        <dbReference type="HAMAP-Rule" id="MF_00109"/>
    </source>
</evidence>
<accession>A0A846ZIW8</accession>
<comment type="similarity">
    <text evidence="7">Belongs to the shikimate kinase family.</text>
</comment>
<dbReference type="GO" id="GO:0004765">
    <property type="term" value="F:shikimate kinase activity"/>
    <property type="evidence" value="ECO:0007669"/>
    <property type="project" value="UniProtKB-UniRule"/>
</dbReference>
<feature type="binding site" evidence="7">
    <location>
        <position position="139"/>
    </location>
    <ligand>
        <name>substrate</name>
    </ligand>
</feature>
<dbReference type="PRINTS" id="PR01100">
    <property type="entry name" value="SHIKIMTKNASE"/>
</dbReference>
<dbReference type="PANTHER" id="PTHR21087:SF16">
    <property type="entry name" value="SHIKIMATE KINASE 1, CHLOROPLASTIC"/>
    <property type="match status" value="1"/>
</dbReference>
<comment type="cofactor">
    <cofactor evidence="7">
        <name>Mg(2+)</name>
        <dbReference type="ChEBI" id="CHEBI:18420"/>
    </cofactor>
    <text evidence="7">Binds 1 Mg(2+) ion per subunit.</text>
</comment>
<feature type="binding site" evidence="7">
    <location>
        <position position="36"/>
    </location>
    <ligand>
        <name>substrate</name>
    </ligand>
</feature>
<comment type="subcellular location">
    <subcellularLocation>
        <location evidence="7">Cytoplasm</location>
    </subcellularLocation>
</comment>
<proteinExistence type="inferred from homology"/>
<feature type="binding site" evidence="7">
    <location>
        <position position="60"/>
    </location>
    <ligand>
        <name>substrate</name>
    </ligand>
</feature>
<evidence type="ECO:0000256" key="6">
    <source>
        <dbReference type="ARBA" id="ARBA00023141"/>
    </source>
</evidence>
<feature type="domain" description="AAA+ ATPase" evidence="8">
    <location>
        <begin position="3"/>
        <end position="152"/>
    </location>
</feature>
<evidence type="ECO:0000259" key="8">
    <source>
        <dbReference type="SMART" id="SM00382"/>
    </source>
</evidence>
<dbReference type="PANTHER" id="PTHR21087">
    <property type="entry name" value="SHIKIMATE KINASE"/>
    <property type="match status" value="1"/>
</dbReference>
<feature type="binding site" evidence="7">
    <location>
        <position position="18"/>
    </location>
    <ligand>
        <name>Mg(2+)</name>
        <dbReference type="ChEBI" id="CHEBI:18420"/>
    </ligand>
</feature>
<protein>
    <recommendedName>
        <fullName evidence="7">Shikimate kinase</fullName>
        <shortName evidence="7">SK</shortName>
        <ecNumber evidence="7">2.7.1.71</ecNumber>
    </recommendedName>
</protein>